<organism evidence="2 3">
    <name type="scientific">Bartonella choladocola</name>
    <dbReference type="NCBI Taxonomy" id="2750995"/>
    <lineage>
        <taxon>Bacteria</taxon>
        <taxon>Pseudomonadati</taxon>
        <taxon>Pseudomonadota</taxon>
        <taxon>Alphaproteobacteria</taxon>
        <taxon>Hyphomicrobiales</taxon>
        <taxon>Bartonellaceae</taxon>
        <taxon>Bartonella</taxon>
    </lineage>
</organism>
<evidence type="ECO:0000313" key="2">
    <source>
        <dbReference type="EMBL" id="AQT46810.1"/>
    </source>
</evidence>
<dbReference type="Proteomes" id="UP000189632">
    <property type="component" value="Chromosome"/>
</dbReference>
<sequence length="693" mass="79711">MIEKMSNIITNKKFLVLYFLLVPIVIFLSGLGKTRAPHDIYAVSFSVPFSEVYLGSFYDHNNLSKLRFDNGVYEKFSGKLIVKRQKDELRPSLTYQLQETKSFQLFFLHPDDQVCIDKTCNTVTEKKTLGVVSDGENGSISSTVARIESWEIPNFEPFYIHSVQAKDLVLADASTGEARELSLFNDKRFSVDFYKNTSDYLFSNQLMLLASSIISSLFIYGVIFILLKKYNKLNLFDIFILILILIEYLILFPGIFTDDVAFKEILLGEFSIHYSSIFMIYNYILYMVNIKLLQFPVVIWTALTFIIIAHSIRQKTIQYIFYYLIVFVILVCPVFYAVTFVSQRYFVPPILTILSIYFFLKSMFVKEGDRKNAVISVVIVTFVVLLRKEYIIIPILYLSILLFYRKVITLKTKKCFLLGGVFFILGIVVVNHVVPALFHVDVAYDNRRLEMISLLDMVRPYVPCPGSVAERKPTKASVLLVHAIDLTGSTKAYCDSPTSERYFWDSVNVTWISPSNQKKATKELKKGFVRSFFEQPMPSLSRFKDRATAILNKDVGQLSDKYKSRTLGDLGPHAAVADNHNLILDKTNTVVRPMEQFLIKLANMLNADINYWNWLSAFILLFVYPVLFCQLRAVFILNFAIIILACGAIFLSPTVNWTYILMVPVWVFFAIPLALMEKDWLKSLKEKRKSIVA</sequence>
<feature type="transmembrane region" description="Helical" evidence="1">
    <location>
        <begin position="345"/>
        <end position="365"/>
    </location>
</feature>
<feature type="transmembrane region" description="Helical" evidence="1">
    <location>
        <begin position="634"/>
        <end position="651"/>
    </location>
</feature>
<feature type="transmembrane region" description="Helical" evidence="1">
    <location>
        <begin position="206"/>
        <end position="227"/>
    </location>
</feature>
<dbReference type="AlphaFoldDB" id="A0A1U9MGH6"/>
<proteinExistence type="predicted"/>
<feature type="transmembrane region" description="Helical" evidence="1">
    <location>
        <begin position="377"/>
        <end position="404"/>
    </location>
</feature>
<feature type="transmembrane region" description="Helical" evidence="1">
    <location>
        <begin position="292"/>
        <end position="313"/>
    </location>
</feature>
<feature type="transmembrane region" description="Helical" evidence="1">
    <location>
        <begin position="657"/>
        <end position="675"/>
    </location>
</feature>
<keyword evidence="1" id="KW-0472">Membrane</keyword>
<evidence type="ECO:0000313" key="3">
    <source>
        <dbReference type="Proteomes" id="UP000189632"/>
    </source>
</evidence>
<gene>
    <name evidence="2" type="ORF">BBC0122_006810</name>
</gene>
<feature type="transmembrane region" description="Helical" evidence="1">
    <location>
        <begin position="319"/>
        <end position="338"/>
    </location>
</feature>
<feature type="transmembrane region" description="Helical" evidence="1">
    <location>
        <begin position="416"/>
        <end position="438"/>
    </location>
</feature>
<feature type="transmembrane region" description="Helical" evidence="1">
    <location>
        <begin position="611"/>
        <end position="627"/>
    </location>
</feature>
<dbReference type="RefSeq" id="WP_077991380.1">
    <property type="nucleotide sequence ID" value="NZ_CP015625.1"/>
</dbReference>
<keyword evidence="1" id="KW-0812">Transmembrane</keyword>
<dbReference type="EMBL" id="CP015625">
    <property type="protein sequence ID" value="AQT46810.1"/>
    <property type="molecule type" value="Genomic_DNA"/>
</dbReference>
<dbReference type="OrthoDB" id="8476721at2"/>
<feature type="transmembrane region" description="Helical" evidence="1">
    <location>
        <begin position="234"/>
        <end position="253"/>
    </location>
</feature>
<protein>
    <submittedName>
        <fullName evidence="2">Uncharacterized protein</fullName>
    </submittedName>
</protein>
<accession>A0A1U9MGH6</accession>
<dbReference type="KEGG" id="bapi:BBC0122_006810"/>
<name>A0A1U9MGH6_9HYPH</name>
<reference evidence="2 3" key="1">
    <citation type="submission" date="2016-11" db="EMBL/GenBank/DDBJ databases">
        <title>Comparative genomics of Bartonella apis.</title>
        <authorList>
            <person name="Engel P."/>
        </authorList>
    </citation>
    <scope>NUCLEOTIDE SEQUENCE [LARGE SCALE GENOMIC DNA]</scope>
    <source>
        <strain evidence="2 3">BBC0122</strain>
    </source>
</reference>
<keyword evidence="3" id="KW-1185">Reference proteome</keyword>
<evidence type="ECO:0000256" key="1">
    <source>
        <dbReference type="SAM" id="Phobius"/>
    </source>
</evidence>
<keyword evidence="1" id="KW-1133">Transmembrane helix</keyword>
<feature type="transmembrane region" description="Helical" evidence="1">
    <location>
        <begin position="14"/>
        <end position="32"/>
    </location>
</feature>